<dbReference type="AlphaFoldDB" id="A0A2I1FJB7"/>
<proteinExistence type="predicted"/>
<gene>
    <name evidence="2" type="ORF">RhiirA5_436402</name>
</gene>
<evidence type="ECO:0000313" key="2">
    <source>
        <dbReference type="EMBL" id="PKB95607.1"/>
    </source>
</evidence>
<evidence type="ECO:0000256" key="1">
    <source>
        <dbReference type="SAM" id="MobiDB-lite"/>
    </source>
</evidence>
<reference evidence="2 3" key="2">
    <citation type="submission" date="2017-09" db="EMBL/GenBank/DDBJ databases">
        <title>Extensive intraspecific genome diversity in a model arbuscular mycorrhizal fungus.</title>
        <authorList>
            <person name="Chen E.C."/>
            <person name="Morin E."/>
            <person name="Beaudet D."/>
            <person name="Noel J."/>
            <person name="Ndikumana S."/>
            <person name="Charron P."/>
            <person name="St-Onge C."/>
            <person name="Giorgi J."/>
            <person name="Grigoriev I.V."/>
            <person name="Roux C."/>
            <person name="Martin F.M."/>
            <person name="Corradi N."/>
        </authorList>
    </citation>
    <scope>NUCLEOTIDE SEQUENCE [LARGE SCALE GENOMIC DNA]</scope>
    <source>
        <strain evidence="2 3">A5</strain>
    </source>
</reference>
<organism evidence="2 3">
    <name type="scientific">Rhizophagus irregularis</name>
    <dbReference type="NCBI Taxonomy" id="588596"/>
    <lineage>
        <taxon>Eukaryota</taxon>
        <taxon>Fungi</taxon>
        <taxon>Fungi incertae sedis</taxon>
        <taxon>Mucoromycota</taxon>
        <taxon>Glomeromycotina</taxon>
        <taxon>Glomeromycetes</taxon>
        <taxon>Glomerales</taxon>
        <taxon>Glomeraceae</taxon>
        <taxon>Rhizophagus</taxon>
    </lineage>
</organism>
<dbReference type="VEuPathDB" id="FungiDB:RhiirA1_403851"/>
<feature type="region of interest" description="Disordered" evidence="1">
    <location>
        <begin position="140"/>
        <end position="190"/>
    </location>
</feature>
<feature type="compositionally biased region" description="Low complexity" evidence="1">
    <location>
        <begin position="159"/>
        <end position="169"/>
    </location>
</feature>
<protein>
    <submittedName>
        <fullName evidence="2">Uncharacterized protein</fullName>
    </submittedName>
</protein>
<feature type="compositionally biased region" description="Basic and acidic residues" evidence="1">
    <location>
        <begin position="176"/>
        <end position="187"/>
    </location>
</feature>
<comment type="caution">
    <text evidence="2">The sequence shown here is derived from an EMBL/GenBank/DDBJ whole genome shotgun (WGS) entry which is preliminary data.</text>
</comment>
<reference evidence="2 3" key="1">
    <citation type="submission" date="2016-04" db="EMBL/GenBank/DDBJ databases">
        <title>Genome analyses suggest a sexual origin of heterokaryosis in a supposedly ancient asexual fungus.</title>
        <authorList>
            <person name="Ropars J."/>
            <person name="Sedzielewska K."/>
            <person name="Noel J."/>
            <person name="Charron P."/>
            <person name="Farinelli L."/>
            <person name="Marton T."/>
            <person name="Kruger M."/>
            <person name="Pelin A."/>
            <person name="Brachmann A."/>
            <person name="Corradi N."/>
        </authorList>
    </citation>
    <scope>NUCLEOTIDE SEQUENCE [LARGE SCALE GENOMIC DNA]</scope>
    <source>
        <strain evidence="2 3">A5</strain>
    </source>
</reference>
<feature type="compositionally biased region" description="Polar residues" evidence="1">
    <location>
        <begin position="142"/>
        <end position="158"/>
    </location>
</feature>
<name>A0A2I1FJB7_9GLOM</name>
<accession>A0A2I1FJB7</accession>
<dbReference type="Proteomes" id="UP000232722">
    <property type="component" value="Unassembled WGS sequence"/>
</dbReference>
<evidence type="ECO:0000313" key="3">
    <source>
        <dbReference type="Proteomes" id="UP000232722"/>
    </source>
</evidence>
<sequence>MIDTINNLFLETYQSYIDKDKTIGKDKSKHLIIHFYTAKDHDVCVNGTNPDLIDLKFHAHNLRQLKLAEDLGLLLFHLFKNHSTHLGSKKVMLETCCITYSASYQYQDIDLALLVLFFNLYIPKDGLTLSSIPKTFSPGHHNGTNHCSARMQSEVGSKSSNNNNQNQQSGHAYPQSKERSFSTDKCDPASQPNNKLQQLYFEISWQFQYVQPN</sequence>
<dbReference type="EMBL" id="LLXJ01004623">
    <property type="protein sequence ID" value="PKB95607.1"/>
    <property type="molecule type" value="Genomic_DNA"/>
</dbReference>